<protein>
    <submittedName>
        <fullName evidence="2">Ribosomal protein S18 acetylase RimI-like enzyme/acyl-CoA thioesterase FadM</fullName>
    </submittedName>
</protein>
<accession>A0A7Y9E9Y0</accession>
<feature type="domain" description="N-acetyltransferase" evidence="1">
    <location>
        <begin position="16"/>
        <end position="180"/>
    </location>
</feature>
<name>A0A7Y9E9Y0_9ACTN</name>
<dbReference type="Pfam" id="PF00583">
    <property type="entry name" value="Acetyltransf_1"/>
    <property type="match status" value="1"/>
</dbReference>
<evidence type="ECO:0000313" key="3">
    <source>
        <dbReference type="Proteomes" id="UP000535511"/>
    </source>
</evidence>
<evidence type="ECO:0000259" key="1">
    <source>
        <dbReference type="PROSITE" id="PS51186"/>
    </source>
</evidence>
<dbReference type="InterPro" id="IPR000182">
    <property type="entry name" value="GNAT_dom"/>
</dbReference>
<dbReference type="InterPro" id="IPR016181">
    <property type="entry name" value="Acyl_CoA_acyltransferase"/>
</dbReference>
<dbReference type="GO" id="GO:0005840">
    <property type="term" value="C:ribosome"/>
    <property type="evidence" value="ECO:0007669"/>
    <property type="project" value="UniProtKB-KW"/>
</dbReference>
<dbReference type="Proteomes" id="UP000535511">
    <property type="component" value="Unassembled WGS sequence"/>
</dbReference>
<sequence>MSERDARAALEAFPGLTWAPLERDRLPAVAEFYAECEAYDANPERRSLAGLEEFWDSPRSRPEEDTLVGSDETGRVVAVAWAGCNRVVTERRGVHLGGAVRPDRRGEGLGTAVLRWQLAHGLAWDRATRREGFGPLVMRLHAPVDQADVRDLAERHGLAVERYFFEMARPLGVDLAVPAVPGVRVVDWDSARSEEIHAMVDAAFRDHWGHVDRTPQMWQEAVTARAFRPGWSVLALDEETDAVVGAALNCAYEQDWEATGVPEGYTDELAVAATHRHRGIAGALLRESLRRFAASGLEAAALSVDTANSSGALRLYAGLGYEPRARTCVHAVAVADPAGPGRVTPVRAPHPTYEQLAGMPAYAEQPVPIAFEDVNGHLNVRHYTGIASEGLDESLVALGIPQNWPASGHACFSAEHHLRYLAELRTGDRMSARVRLLGRSERAVHALVYLLDESHRRVSFVMEEIFLHVDMQTRRTAPWPEDVAAAIDKRIAEDASLPWEPDLSGSMALR</sequence>
<feature type="domain" description="N-acetyltransferase" evidence="1">
    <location>
        <begin position="183"/>
        <end position="339"/>
    </location>
</feature>
<keyword evidence="3" id="KW-1185">Reference proteome</keyword>
<keyword evidence="2" id="KW-0687">Ribonucleoprotein</keyword>
<dbReference type="EMBL" id="JACCBG010000001">
    <property type="protein sequence ID" value="NYD43707.1"/>
    <property type="molecule type" value="Genomic_DNA"/>
</dbReference>
<dbReference type="PANTHER" id="PTHR43072">
    <property type="entry name" value="N-ACETYLTRANSFERASE"/>
    <property type="match status" value="1"/>
</dbReference>
<dbReference type="Gene3D" id="3.40.630.30">
    <property type="match status" value="1"/>
</dbReference>
<dbReference type="SUPFAM" id="SSF54637">
    <property type="entry name" value="Thioesterase/thiol ester dehydrase-isomerase"/>
    <property type="match status" value="1"/>
</dbReference>
<dbReference type="SUPFAM" id="SSF55729">
    <property type="entry name" value="Acyl-CoA N-acyltransferases (Nat)"/>
    <property type="match status" value="2"/>
</dbReference>
<gene>
    <name evidence="2" type="ORF">BJZ21_003790</name>
</gene>
<dbReference type="Pfam" id="PF13279">
    <property type="entry name" value="4HBT_2"/>
    <property type="match status" value="1"/>
</dbReference>
<dbReference type="PROSITE" id="PS51186">
    <property type="entry name" value="GNAT"/>
    <property type="match status" value="2"/>
</dbReference>
<organism evidence="2 3">
    <name type="scientific">Nocardioides panaciterrulae</name>
    <dbReference type="NCBI Taxonomy" id="661492"/>
    <lineage>
        <taxon>Bacteria</taxon>
        <taxon>Bacillati</taxon>
        <taxon>Actinomycetota</taxon>
        <taxon>Actinomycetes</taxon>
        <taxon>Propionibacteriales</taxon>
        <taxon>Nocardioidaceae</taxon>
        <taxon>Nocardioides</taxon>
    </lineage>
</organism>
<dbReference type="Gene3D" id="3.10.129.10">
    <property type="entry name" value="Hotdog Thioesterase"/>
    <property type="match status" value="1"/>
</dbReference>
<keyword evidence="2" id="KW-0689">Ribosomal protein</keyword>
<comment type="caution">
    <text evidence="2">The sequence shown here is derived from an EMBL/GenBank/DDBJ whole genome shotgun (WGS) entry which is preliminary data.</text>
</comment>
<proteinExistence type="predicted"/>
<dbReference type="RefSeq" id="WP_179665195.1">
    <property type="nucleotide sequence ID" value="NZ_JACCBG010000001.1"/>
</dbReference>
<dbReference type="AlphaFoldDB" id="A0A7Y9E9Y0"/>
<dbReference type="GO" id="GO:0016747">
    <property type="term" value="F:acyltransferase activity, transferring groups other than amino-acyl groups"/>
    <property type="evidence" value="ECO:0007669"/>
    <property type="project" value="InterPro"/>
</dbReference>
<reference evidence="2 3" key="1">
    <citation type="submission" date="2020-07" db="EMBL/GenBank/DDBJ databases">
        <title>Sequencing the genomes of 1000 actinobacteria strains.</title>
        <authorList>
            <person name="Klenk H.-P."/>
        </authorList>
    </citation>
    <scope>NUCLEOTIDE SEQUENCE [LARGE SCALE GENOMIC DNA]</scope>
    <source>
        <strain evidence="2 3">DSM 21350</strain>
    </source>
</reference>
<evidence type="ECO:0000313" key="2">
    <source>
        <dbReference type="EMBL" id="NYD43707.1"/>
    </source>
</evidence>
<dbReference type="InterPro" id="IPR029069">
    <property type="entry name" value="HotDog_dom_sf"/>
</dbReference>